<gene>
    <name evidence="2" type="ORF">WG900_13750</name>
</gene>
<dbReference type="Proteomes" id="UP001379235">
    <property type="component" value="Unassembled WGS sequence"/>
</dbReference>
<evidence type="ECO:0000313" key="3">
    <source>
        <dbReference type="Proteomes" id="UP001379235"/>
    </source>
</evidence>
<reference evidence="2 3" key="1">
    <citation type="submission" date="2024-03" db="EMBL/GenBank/DDBJ databases">
        <authorList>
            <person name="Jo J.-H."/>
        </authorList>
    </citation>
    <scope>NUCLEOTIDE SEQUENCE [LARGE SCALE GENOMIC DNA]</scope>
    <source>
        <strain evidence="2 3">AS3R-12</strain>
    </source>
</reference>
<organism evidence="2 3">
    <name type="scientific">Novosphingobium aquae</name>
    <dbReference type="NCBI Taxonomy" id="3133435"/>
    <lineage>
        <taxon>Bacteria</taxon>
        <taxon>Pseudomonadati</taxon>
        <taxon>Pseudomonadota</taxon>
        <taxon>Alphaproteobacteria</taxon>
        <taxon>Sphingomonadales</taxon>
        <taxon>Sphingomonadaceae</taxon>
        <taxon>Novosphingobium</taxon>
    </lineage>
</organism>
<dbReference type="RefSeq" id="WP_339967841.1">
    <property type="nucleotide sequence ID" value="NZ_JBBHJY010000007.1"/>
</dbReference>
<dbReference type="EMBL" id="JBBHJY010000007">
    <property type="protein sequence ID" value="MEJ6010982.1"/>
    <property type="molecule type" value="Genomic_DNA"/>
</dbReference>
<evidence type="ECO:0000256" key="1">
    <source>
        <dbReference type="SAM" id="SignalP"/>
    </source>
</evidence>
<evidence type="ECO:0008006" key="4">
    <source>
        <dbReference type="Google" id="ProtNLM"/>
    </source>
</evidence>
<dbReference type="PROSITE" id="PS51257">
    <property type="entry name" value="PROKAR_LIPOPROTEIN"/>
    <property type="match status" value="1"/>
</dbReference>
<feature type="chain" id="PRO_5047417349" description="Lipoprotein" evidence="1">
    <location>
        <begin position="25"/>
        <end position="233"/>
    </location>
</feature>
<accession>A0ABU8SAI8</accession>
<protein>
    <recommendedName>
        <fullName evidence="4">Lipoprotein</fullName>
    </recommendedName>
</protein>
<feature type="signal peptide" evidence="1">
    <location>
        <begin position="1"/>
        <end position="24"/>
    </location>
</feature>
<proteinExistence type="predicted"/>
<sequence>MALRYTLVPIVLILAVAGCSRDSAQDAKPVDPAVSAALAGPLLTEPDLAAMNGAGRALTGMGVASALIPANLYTPEAIAAAKAEAKAQLGGAIPAAPTASGSEKAIGGQTALDSMRRAYGKVPCEGTANWSAIWATRLPQPFAPYPRGHVEEALGADDGTCHVRAVTYRIGVTPAEALDFHAAQAMKAALSVEHRADGDSHALIAGKGALSAMIYVRPGPEGLTEVHVVTSGG</sequence>
<keyword evidence="3" id="KW-1185">Reference proteome</keyword>
<evidence type="ECO:0000313" key="2">
    <source>
        <dbReference type="EMBL" id="MEJ6010982.1"/>
    </source>
</evidence>
<keyword evidence="1" id="KW-0732">Signal</keyword>
<comment type="caution">
    <text evidence="2">The sequence shown here is derived from an EMBL/GenBank/DDBJ whole genome shotgun (WGS) entry which is preliminary data.</text>
</comment>
<name>A0ABU8SAI8_9SPHN</name>